<keyword evidence="21 26" id="KW-0325">Glycoprotein</keyword>
<keyword evidence="10 26" id="KW-1162">Viral penetration into host cytoplasm</keyword>
<feature type="transmembrane region" description="Helical" evidence="26">
    <location>
        <begin position="530"/>
        <end position="554"/>
    </location>
</feature>
<sequence>MKTIIAFSCILRLIFAQKLPGSDNSMATLCLGHHAVPNGTLVKTITDDQIEVTNATELVQSSSTGRICNSPHQILDGKNCTLIDALLGDPHCDDFQNKEWDLFVERSTAYSNCYPYYVPDYATLRSLVASSGNLEFTQESFNWTGVAQDGSSYACRRGSVKSFFSRLNWLYNLNYKYPEQNVTMPNNDKFDKLYIWGVHHPGTDKDQTNLYVQASGRVIVSTKRSQQTVIPNIGSRPWIRGVSSIISIYWTIVKPGDILLINSTGNLIAPRGYFKIQSGKSSIMRSDAHIDECNSECITPNGSISNDKPFQNVNKITYGACPRYVKQNTLKLATGMRNVPEKQTRGIFGAIAGFIENGWEGMVDGWYGFRHQNSEGTGQAADLKSTQAAINQITGKLNRVIKKTNEKFHQIEKEFSEVEGRIQDLEKYVEDTKIDLWSYNAELLVALENQHTIDLTDSEMSKLFERTRRQLRENAEDMGNGCFKIYHKCDNACIGSIRNGTYDHDIYRNEALNNRFQIKGVQLKSGYKDWILWISFAISCFLLCVVLLGFIMWACQKGNIRCNICI</sequence>
<evidence type="ECO:0000256" key="26">
    <source>
        <dbReference type="HAMAP-Rule" id="MF_04072"/>
    </source>
</evidence>
<keyword evidence="7 26" id="KW-0348">Hemagglutinin</keyword>
<dbReference type="GO" id="GO:0046761">
    <property type="term" value="P:viral budding from plasma membrane"/>
    <property type="evidence" value="ECO:0007669"/>
    <property type="project" value="UniProtKB-UniRule"/>
</dbReference>
<feature type="disulfide bond" evidence="26">
    <location>
        <begin position="80"/>
        <end position="92"/>
    </location>
</feature>
<dbReference type="GO" id="GO:0020002">
    <property type="term" value="C:host cell plasma membrane"/>
    <property type="evidence" value="ECO:0007669"/>
    <property type="project" value="UniProtKB-SubCell"/>
</dbReference>
<keyword evidence="23 26" id="KW-0449">Lipoprotein</keyword>
<dbReference type="FunFam" id="3.90.20.10:FF:000001">
    <property type="entry name" value="Hemagglutinin"/>
    <property type="match status" value="1"/>
</dbReference>
<comment type="subcellular location">
    <subcellularLocation>
        <location evidence="1 26">Host apical cell membrane</location>
        <topology evidence="1 26">Single-pass type I membrane protein</topology>
    </subcellularLocation>
    <subcellularLocation>
        <location evidence="26">Virion membrane</location>
        <topology evidence="26">Single-pass type I membrane protein</topology>
    </subcellularLocation>
    <text evidence="26">Targeted to the apical plasma membrane in epithelial polarized cells through a signal present in the transmembrane domain. Associated with glycosphingolipid- and cholesterol-enriched detergent-resistant lipid rafts.</text>
</comment>
<keyword evidence="9 26" id="KW-0945">Host-virus interaction</keyword>
<dbReference type="SUPFAM" id="SSF58064">
    <property type="entry name" value="Influenza hemagglutinin (stalk)"/>
    <property type="match status" value="1"/>
</dbReference>
<keyword evidence="15 26" id="KW-0261">Viral envelope protein</keyword>
<evidence type="ECO:0000256" key="19">
    <source>
        <dbReference type="ARBA" id="ARBA00023139"/>
    </source>
</evidence>
<keyword evidence="13 26" id="KW-0946">Virion</keyword>
<dbReference type="GO" id="GO:0019031">
    <property type="term" value="C:viral envelope"/>
    <property type="evidence" value="ECO:0007669"/>
    <property type="project" value="UniProtKB-UniRule"/>
</dbReference>
<dbReference type="FunFam" id="3.90.209.20:FF:000001">
    <property type="entry name" value="Hemagglutinin"/>
    <property type="match status" value="1"/>
</dbReference>
<evidence type="ECO:0000256" key="17">
    <source>
        <dbReference type="ARBA" id="ARBA00022989"/>
    </source>
</evidence>
<evidence type="ECO:0000256" key="23">
    <source>
        <dbReference type="ARBA" id="ARBA00023288"/>
    </source>
</evidence>
<dbReference type="Gene3D" id="3.90.20.10">
    <property type="match status" value="1"/>
</dbReference>
<feature type="disulfide bond" evidence="26">
    <location>
        <begin position="297"/>
        <end position="321"/>
    </location>
</feature>
<evidence type="ECO:0000256" key="6">
    <source>
        <dbReference type="ARBA" id="ARBA00022511"/>
    </source>
</evidence>
<evidence type="ECO:0000256" key="25">
    <source>
        <dbReference type="ARBA" id="ARBA00059860"/>
    </source>
</evidence>
<evidence type="ECO:0000256" key="1">
    <source>
        <dbReference type="ARBA" id="ARBA00004310"/>
    </source>
</evidence>
<keyword evidence="5 26" id="KW-1170">Fusion of virus membrane with host endosomal membrane</keyword>
<dbReference type="GO" id="GO:0016020">
    <property type="term" value="C:membrane"/>
    <property type="evidence" value="ECO:0007669"/>
    <property type="project" value="UniProtKB-UniRule"/>
</dbReference>
<keyword evidence="17 26" id="KW-1133">Transmembrane helix</keyword>
<feature type="site" description="Cleavage; by host" evidence="26">
    <location>
        <begin position="345"/>
        <end position="346"/>
    </location>
</feature>
<evidence type="ECO:0000256" key="12">
    <source>
        <dbReference type="ARBA" id="ARBA00022804"/>
    </source>
</evidence>
<evidence type="ECO:0000256" key="27">
    <source>
        <dbReference type="RuleBase" id="RU003324"/>
    </source>
</evidence>
<evidence type="ECO:0000256" key="8">
    <source>
        <dbReference type="ARBA" id="ARBA00022570"/>
    </source>
</evidence>
<dbReference type="GO" id="GO:0055036">
    <property type="term" value="C:virion membrane"/>
    <property type="evidence" value="ECO:0007669"/>
    <property type="project" value="UniProtKB-SubCell"/>
</dbReference>
<dbReference type="PRINTS" id="PR00329">
    <property type="entry name" value="HEMAGGLUTN12"/>
</dbReference>
<evidence type="ECO:0000256" key="2">
    <source>
        <dbReference type="ARBA" id="ARBA00006321"/>
    </source>
</evidence>
<dbReference type="GO" id="GO:0019062">
    <property type="term" value="P:virion attachment to host cell"/>
    <property type="evidence" value="ECO:0007669"/>
    <property type="project" value="UniProtKB-KW"/>
</dbReference>
<evidence type="ECO:0000256" key="20">
    <source>
        <dbReference type="ARBA" id="ARBA00023157"/>
    </source>
</evidence>
<protein>
    <recommendedName>
        <fullName evidence="26">Hemagglutinin</fullName>
    </recommendedName>
    <component>
        <recommendedName>
            <fullName evidence="26">Hemagglutinin HA1 chain</fullName>
        </recommendedName>
    </component>
    <component>
        <recommendedName>
            <fullName evidence="26">Hemagglutinin HA2 chain</fullName>
        </recommendedName>
    </component>
</protein>
<keyword evidence="18 26" id="KW-0472">Membrane</keyword>
<evidence type="ECO:0000256" key="16">
    <source>
        <dbReference type="ARBA" id="ARBA00022890"/>
    </source>
</evidence>
<evidence type="ECO:0000256" key="21">
    <source>
        <dbReference type="ARBA" id="ARBA00023180"/>
    </source>
</evidence>
<evidence type="ECO:0000256" key="4">
    <source>
        <dbReference type="ARBA" id="ARBA00022506"/>
    </source>
</evidence>
<reference evidence="28" key="1">
    <citation type="submission" date="2013-10" db="EMBL/GenBank/DDBJ databases">
        <authorList>
            <consortium name="USDA Swine Surveillance"/>
        </authorList>
    </citation>
    <scope>NUCLEOTIDE SEQUENCE</scope>
    <source>
        <strain evidence="28">A/swine/Iowa/A01365406/2013</strain>
    </source>
</reference>
<dbReference type="GO" id="GO:0039654">
    <property type="term" value="P:fusion of virus membrane with host endosome membrane"/>
    <property type="evidence" value="ECO:0007669"/>
    <property type="project" value="UniProtKB-UniRule"/>
</dbReference>
<keyword evidence="6 26" id="KW-1032">Host cell membrane</keyword>
<evidence type="ECO:0000256" key="15">
    <source>
        <dbReference type="ARBA" id="ARBA00022879"/>
    </source>
</evidence>
<evidence type="ECO:0000256" key="5">
    <source>
        <dbReference type="ARBA" id="ARBA00022510"/>
    </source>
</evidence>
<dbReference type="GO" id="GO:0046789">
    <property type="term" value="F:host cell surface receptor binding"/>
    <property type="evidence" value="ECO:0007669"/>
    <property type="project" value="UniProtKB-UniRule"/>
</dbReference>
<evidence type="ECO:0000256" key="14">
    <source>
        <dbReference type="ARBA" id="ARBA00022870"/>
    </source>
</evidence>
<dbReference type="EMBL" id="KF765601">
    <property type="protein sequence ID" value="AHA56953.1"/>
    <property type="molecule type" value="Viral_cRNA"/>
</dbReference>
<comment type="function">
    <text evidence="25 27">Binds to sialic acid-containing receptors on the cell surface, bringing about the attachment of the virus particle to the cell. This attachment induces virion internalization of about two third of the virus particles through clathrin-dependent endocytosis and about one third through a clathrin- and caveolin-independent pathway. Plays a major role in the determination of host range restriction and virulence. Class I viral fusion protein. Responsible for penetration of the virus into the cell cytoplasm by mediating the fusion of the membrane of the endocytosed virus particle with the endosomal membrane. Low pH in endosomes induces an irreversible conformational change in HA2, releasing the fusion hydrophobic peptide. Several trimers are required to form a competent fusion pore.</text>
</comment>
<gene>
    <name evidence="26 28" type="primary">HA</name>
</gene>
<dbReference type="SUPFAM" id="SSF49818">
    <property type="entry name" value="Viral protein domain"/>
    <property type="match status" value="1"/>
</dbReference>
<keyword evidence="19 26" id="KW-0564">Palmitate</keyword>
<evidence type="ECO:0000256" key="10">
    <source>
        <dbReference type="ARBA" id="ARBA00022595"/>
    </source>
</evidence>
<organism evidence="28">
    <name type="scientific">Influenza A virus</name>
    <name type="common">A/swine/Iowa/A01365406/2013(H3N2)</name>
    <dbReference type="NCBI Taxonomy" id="1412934"/>
    <lineage>
        <taxon>Viruses</taxon>
        <taxon>Riboviria</taxon>
        <taxon>Orthornavirae</taxon>
        <taxon>Negarnaviricota</taxon>
        <taxon>Polyploviricotina</taxon>
        <taxon>Insthoviricetes</taxon>
        <taxon>Articulavirales</taxon>
        <taxon>Orthomyxoviridae</taxon>
        <taxon>Alphainfluenzavirus</taxon>
        <taxon>Alphainfluenzavirus influenzae</taxon>
        <taxon>Influenza A virus</taxon>
    </lineage>
</organism>
<keyword evidence="22 26" id="KW-1167">Clathrin- and caveolin-independent endocytosis of virus by host</keyword>
<comment type="subunit">
    <text evidence="3 26 27">Homotrimer of disulfide-linked HA1-HA2.</text>
</comment>
<accession>V5LUW5</accession>
<dbReference type="GO" id="GO:0075512">
    <property type="term" value="P:clathrin-dependent endocytosis of virus by host cell"/>
    <property type="evidence" value="ECO:0007669"/>
    <property type="project" value="UniProtKB-UniRule"/>
</dbReference>
<comment type="PTM">
    <text evidence="26">Palmitoylated.</text>
</comment>
<comment type="caution">
    <text evidence="26">Lacks conserved residue(s) required for the propagation of feature annotation.</text>
</comment>
<proteinExistence type="inferred from homology"/>
<keyword evidence="26" id="KW-0732">Signal</keyword>
<evidence type="ECO:0000256" key="13">
    <source>
        <dbReference type="ARBA" id="ARBA00022844"/>
    </source>
</evidence>
<dbReference type="HAMAP" id="MF_04072">
    <property type="entry name" value="INFV_HEMA"/>
    <property type="match status" value="1"/>
</dbReference>
<dbReference type="InterPro" id="IPR008980">
    <property type="entry name" value="Capsid_hemagglutn"/>
</dbReference>
<feature type="lipid moiety-binding region" description="S-palmitoyl cysteine; by host" evidence="26">
    <location>
        <position position="562"/>
    </location>
</feature>
<keyword evidence="4 26" id="KW-1168">Fusion of virus membrane with host membrane</keyword>
<name>V5LUW5_9INFA</name>
<dbReference type="InterPro" id="IPR000149">
    <property type="entry name" value="Hemagglutn_influenz_A"/>
</dbReference>
<evidence type="ECO:0000256" key="3">
    <source>
        <dbReference type="ARBA" id="ARBA00011292"/>
    </source>
</evidence>
<evidence type="ECO:0000313" key="28">
    <source>
        <dbReference type="EMBL" id="AHA56953.1"/>
    </source>
</evidence>
<dbReference type="Gene3D" id="3.90.209.20">
    <property type="match status" value="1"/>
</dbReference>
<comment type="similarity">
    <text evidence="2 26 27">Belongs to the influenza viruses hemagglutinin family.</text>
</comment>
<feature type="disulfide bond" evidence="26">
    <location>
        <begin position="489"/>
        <end position="493"/>
    </location>
</feature>
<dbReference type="PRINTS" id="PR00330">
    <property type="entry name" value="HEMAGGLUTN1"/>
</dbReference>
<dbReference type="Pfam" id="PF00509">
    <property type="entry name" value="Hemagglutinin"/>
    <property type="match status" value="1"/>
</dbReference>
<feature type="lipid moiety-binding region" description="S-palmitoyl cysteine; by host" evidence="26">
    <location>
        <position position="565"/>
    </location>
</feature>
<dbReference type="InterPro" id="IPR013828">
    <property type="entry name" value="Hemagglutn_HA1_a/b_dom_sf"/>
</dbReference>
<keyword evidence="24 26" id="KW-1160">Virus entry into host cell</keyword>
<evidence type="ECO:0000256" key="7">
    <source>
        <dbReference type="ARBA" id="ARBA00022546"/>
    </source>
</evidence>
<keyword evidence="8 26" id="KW-1165">Clathrin-mediated endocytosis of virus by host</keyword>
<evidence type="ECO:0000256" key="24">
    <source>
        <dbReference type="ARBA" id="ARBA00023296"/>
    </source>
</evidence>
<keyword evidence="14 26" id="KW-1043">Host membrane</keyword>
<keyword evidence="20 26" id="KW-1015">Disulfide bond</keyword>
<evidence type="ECO:0000256" key="9">
    <source>
        <dbReference type="ARBA" id="ARBA00022581"/>
    </source>
</evidence>
<keyword evidence="11 26" id="KW-0812">Transmembrane</keyword>
<evidence type="ECO:0000256" key="11">
    <source>
        <dbReference type="ARBA" id="ARBA00022692"/>
    </source>
</evidence>
<keyword evidence="16 26" id="KW-1164">Virus endocytosis by host</keyword>
<evidence type="ECO:0000256" key="22">
    <source>
        <dbReference type="ARBA" id="ARBA00023261"/>
    </source>
</evidence>
<comment type="PTM">
    <text evidence="26">In natural infection, inactive HA is matured into HA1 and HA2 outside the cell by one or more trypsin-like, arginine-specific endoprotease secreted by the bronchial epithelial cells. One identified protease that may be involved in this process is secreted in lungs by club cells.</text>
</comment>
<evidence type="ECO:0000256" key="18">
    <source>
        <dbReference type="ARBA" id="ARBA00023136"/>
    </source>
</evidence>
<feature type="lipid moiety-binding region" description="S-palmitoyl cysteine; by host" evidence="26">
    <location>
        <position position="555"/>
    </location>
</feature>
<dbReference type="InterPro" id="IPR001364">
    <property type="entry name" value="Hemagglutn_influenz_A/B"/>
</dbReference>
<keyword evidence="12 26" id="KW-1161">Viral attachment to host cell</keyword>
<dbReference type="GO" id="GO:0019064">
    <property type="term" value="P:fusion of virus membrane with host plasma membrane"/>
    <property type="evidence" value="ECO:0007669"/>
    <property type="project" value="InterPro"/>
</dbReference>
<comment type="function">
    <text evidence="26">Binds to sialic acid-containing receptors on the cell surface, bringing about the attachment of the virus particle to the cell. This attachment induces virion internalization either through clathrin-dependent endocytosis or through clathrin- and caveolin-independent pathway. Plays a major role in the determination of host range restriction and virulence. Class I viral fusion protein. Responsible for penetration of the virus into the cell cytoplasm by mediating the fusion of the membrane of the endocytosed virus particle with the endosomal membrane. Low pH in endosomes induces an irreversible conformational change in HA2, releasing the fusion hydrophobic peptide. Several trimers are required to form a competent fusion pore.</text>
</comment>